<proteinExistence type="inferred from homology"/>
<dbReference type="GO" id="GO:0016042">
    <property type="term" value="P:lipid catabolic process"/>
    <property type="evidence" value="ECO:0007669"/>
    <property type="project" value="TreeGrafter"/>
</dbReference>
<dbReference type="PANTHER" id="PTHR11610:SF173">
    <property type="entry name" value="LIPASE DOMAIN-CONTAINING PROTEIN-RELATED"/>
    <property type="match status" value="1"/>
</dbReference>
<dbReference type="SUPFAM" id="SSF53474">
    <property type="entry name" value="alpha/beta-Hydrolases"/>
    <property type="match status" value="1"/>
</dbReference>
<organism evidence="6 7">
    <name type="scientific">Blomia tropicalis</name>
    <name type="common">Mite</name>
    <dbReference type="NCBI Taxonomy" id="40697"/>
    <lineage>
        <taxon>Eukaryota</taxon>
        <taxon>Metazoa</taxon>
        <taxon>Ecdysozoa</taxon>
        <taxon>Arthropoda</taxon>
        <taxon>Chelicerata</taxon>
        <taxon>Arachnida</taxon>
        <taxon>Acari</taxon>
        <taxon>Acariformes</taxon>
        <taxon>Sarcoptiformes</taxon>
        <taxon>Astigmata</taxon>
        <taxon>Glycyphagoidea</taxon>
        <taxon>Echimyopodidae</taxon>
        <taxon>Blomia</taxon>
    </lineage>
</organism>
<accession>A0A9Q0M3H0</accession>
<dbReference type="GO" id="GO:0016298">
    <property type="term" value="F:lipase activity"/>
    <property type="evidence" value="ECO:0007669"/>
    <property type="project" value="InterPro"/>
</dbReference>
<protein>
    <recommendedName>
        <fullName evidence="5">Lipase domain-containing protein</fullName>
    </recommendedName>
</protein>
<dbReference type="InterPro" id="IPR013818">
    <property type="entry name" value="Lipase"/>
</dbReference>
<dbReference type="Gene3D" id="3.40.50.1820">
    <property type="entry name" value="alpha/beta hydrolase"/>
    <property type="match status" value="1"/>
</dbReference>
<gene>
    <name evidence="6" type="ORF">RDWZM_007882</name>
</gene>
<evidence type="ECO:0000259" key="5">
    <source>
        <dbReference type="Pfam" id="PF00151"/>
    </source>
</evidence>
<feature type="domain" description="Lipase" evidence="5">
    <location>
        <begin position="43"/>
        <end position="263"/>
    </location>
</feature>
<sequence>MGHLNRVPQPPGIINVKFYGYGLANIKNGYELNATTYKGFTLVDHTKRIVFLTHGFISASTMLNDLKDALLEHAKWDNYHEVGTVILVDWRAGAFFRNYNPLQMWDNYRSAAVNTQLVGSEIAYMIGQFAKHLAIDSEQFYLIGHSLGGQASSFAARYVQRDYGIKIGRITGLDAAWPCFEGFNGSHLTREDANFVDGIHTNIRKANSYSLVDLNGHFGFREPYAHIDFYPAMGEWQPKCLPIFDVECSHIAAIDYYTYLLSNSICDMWGFKSPNDTKETDSVVGYYADRVDKTITGVRYAFPTSKPPYCNCSSFCLKYKPPYIPEFI</sequence>
<evidence type="ECO:0000256" key="1">
    <source>
        <dbReference type="ARBA" id="ARBA00004613"/>
    </source>
</evidence>
<dbReference type="Pfam" id="PF00151">
    <property type="entry name" value="Lipase"/>
    <property type="match status" value="1"/>
</dbReference>
<evidence type="ECO:0000256" key="4">
    <source>
        <dbReference type="RuleBase" id="RU004262"/>
    </source>
</evidence>
<evidence type="ECO:0000256" key="2">
    <source>
        <dbReference type="ARBA" id="ARBA00010701"/>
    </source>
</evidence>
<evidence type="ECO:0000256" key="3">
    <source>
        <dbReference type="ARBA" id="ARBA00022525"/>
    </source>
</evidence>
<name>A0A9Q0M3H0_BLOTA</name>
<dbReference type="InterPro" id="IPR029058">
    <property type="entry name" value="AB_hydrolase_fold"/>
</dbReference>
<evidence type="ECO:0000313" key="7">
    <source>
        <dbReference type="Proteomes" id="UP001142055"/>
    </source>
</evidence>
<dbReference type="GO" id="GO:0005615">
    <property type="term" value="C:extracellular space"/>
    <property type="evidence" value="ECO:0007669"/>
    <property type="project" value="TreeGrafter"/>
</dbReference>
<keyword evidence="7" id="KW-1185">Reference proteome</keyword>
<dbReference type="OMA" id="NITERCV"/>
<evidence type="ECO:0000313" key="6">
    <source>
        <dbReference type="EMBL" id="KAJ6216725.1"/>
    </source>
</evidence>
<comment type="caution">
    <text evidence="6">The sequence shown here is derived from an EMBL/GenBank/DDBJ whole genome shotgun (WGS) entry which is preliminary data.</text>
</comment>
<dbReference type="AlphaFoldDB" id="A0A9Q0M3H0"/>
<keyword evidence="3" id="KW-0964">Secreted</keyword>
<dbReference type="PANTHER" id="PTHR11610">
    <property type="entry name" value="LIPASE"/>
    <property type="match status" value="1"/>
</dbReference>
<comment type="similarity">
    <text evidence="2 4">Belongs to the AB hydrolase superfamily. Lipase family.</text>
</comment>
<dbReference type="EMBL" id="JAPWDV010000003">
    <property type="protein sequence ID" value="KAJ6216725.1"/>
    <property type="molecule type" value="Genomic_DNA"/>
</dbReference>
<reference evidence="6" key="1">
    <citation type="submission" date="2022-12" db="EMBL/GenBank/DDBJ databases">
        <title>Genome assemblies of Blomia tropicalis.</title>
        <authorList>
            <person name="Cui Y."/>
        </authorList>
    </citation>
    <scope>NUCLEOTIDE SEQUENCE</scope>
    <source>
        <tissue evidence="6">Adult mites</tissue>
    </source>
</reference>
<dbReference type="Proteomes" id="UP001142055">
    <property type="component" value="Chromosome 3"/>
</dbReference>
<dbReference type="InterPro" id="IPR000734">
    <property type="entry name" value="TAG_lipase"/>
</dbReference>
<comment type="subcellular location">
    <subcellularLocation>
        <location evidence="1">Secreted</location>
    </subcellularLocation>
</comment>